<dbReference type="GO" id="GO:0070988">
    <property type="term" value="P:demethylation"/>
    <property type="evidence" value="ECO:0007669"/>
    <property type="project" value="InterPro"/>
</dbReference>
<reference evidence="3" key="1">
    <citation type="journal article" date="2021" name="Microbiol. Resour. Announc.">
        <title>LGAAP: Leishmaniinae Genome Assembly and Annotation Pipeline.</title>
        <authorList>
            <person name="Almutairi H."/>
            <person name="Urbaniak M.D."/>
            <person name="Bates M.D."/>
            <person name="Jariyapan N."/>
            <person name="Kwakye-Nuako G."/>
            <person name="Thomaz-Soccol V."/>
            <person name="Al-Salem W.S."/>
            <person name="Dillon R.J."/>
            <person name="Bates P.A."/>
            <person name="Gatherer D."/>
        </authorList>
    </citation>
    <scope>NUCLEOTIDE SEQUENCE [LARGE SCALE GENOMIC DNA]</scope>
</reference>
<dbReference type="InterPro" id="IPR027450">
    <property type="entry name" value="AlkB-like"/>
</dbReference>
<name>A0A836G6E3_9TRYP</name>
<gene>
    <name evidence="2" type="ORF">LSCM4_05023</name>
</gene>
<dbReference type="GeneID" id="92360931"/>
<accession>A0A836G6E3</accession>
<evidence type="ECO:0000313" key="3">
    <source>
        <dbReference type="Proteomes" id="UP000674143"/>
    </source>
</evidence>
<dbReference type="PANTHER" id="PTHR12463">
    <property type="entry name" value="OXYGENASE-RELATED"/>
    <property type="match status" value="1"/>
</dbReference>
<dbReference type="AlphaFoldDB" id="A0A836G6E3"/>
<dbReference type="RefSeq" id="XP_067062300.1">
    <property type="nucleotide sequence ID" value="XM_067206997.1"/>
</dbReference>
<reference evidence="3" key="2">
    <citation type="journal article" date="2021" name="Sci. Data">
        <title>Chromosome-scale genome sequencing, assembly and annotation of six genomes from subfamily Leishmaniinae.</title>
        <authorList>
            <person name="Almutairi H."/>
            <person name="Urbaniak M.D."/>
            <person name="Bates M.D."/>
            <person name="Jariyapan N."/>
            <person name="Kwakye-Nuako G."/>
            <person name="Thomaz Soccol V."/>
            <person name="Al-Salem W.S."/>
            <person name="Dillon R.J."/>
            <person name="Bates P.A."/>
            <person name="Gatherer D."/>
        </authorList>
    </citation>
    <scope>NUCLEOTIDE SEQUENCE [LARGE SCALE GENOMIC DNA]</scope>
</reference>
<dbReference type="SMR" id="A0A836G6E3"/>
<dbReference type="Gene3D" id="2.60.120.590">
    <property type="entry name" value="Alpha-ketoglutarate-dependent dioxygenase AlkB-like"/>
    <property type="match status" value="1"/>
</dbReference>
<feature type="domain" description="Fe2OG dioxygenase" evidence="1">
    <location>
        <begin position="436"/>
        <end position="548"/>
    </location>
</feature>
<dbReference type="GO" id="GO:0032451">
    <property type="term" value="F:demethylase activity"/>
    <property type="evidence" value="ECO:0007669"/>
    <property type="project" value="TreeGrafter"/>
</dbReference>
<evidence type="ECO:0000259" key="1">
    <source>
        <dbReference type="PROSITE" id="PS51471"/>
    </source>
</evidence>
<comment type="caution">
    <text evidence="2">The sequence shown here is derived from an EMBL/GenBank/DDBJ whole genome shotgun (WGS) entry which is preliminary data.</text>
</comment>
<organism evidence="2 3">
    <name type="scientific">Leishmania orientalis</name>
    <dbReference type="NCBI Taxonomy" id="2249476"/>
    <lineage>
        <taxon>Eukaryota</taxon>
        <taxon>Discoba</taxon>
        <taxon>Euglenozoa</taxon>
        <taxon>Kinetoplastea</taxon>
        <taxon>Metakinetoplastina</taxon>
        <taxon>Trypanosomatida</taxon>
        <taxon>Trypanosomatidae</taxon>
        <taxon>Leishmaniinae</taxon>
        <taxon>Leishmania</taxon>
    </lineage>
</organism>
<keyword evidence="3" id="KW-1185">Reference proteome</keyword>
<dbReference type="InterPro" id="IPR037151">
    <property type="entry name" value="AlkB-like_sf"/>
</dbReference>
<dbReference type="InterPro" id="IPR005123">
    <property type="entry name" value="Oxoglu/Fe-dep_dioxygenase_dom"/>
</dbReference>
<protein>
    <recommendedName>
        <fullName evidence="1">Fe2OG dioxygenase domain-containing protein</fullName>
    </recommendedName>
</protein>
<evidence type="ECO:0000313" key="2">
    <source>
        <dbReference type="EMBL" id="KAG5476067.1"/>
    </source>
</evidence>
<dbReference type="Proteomes" id="UP000674143">
    <property type="component" value="Unassembled WGS sequence"/>
</dbReference>
<sequence length="566" mass="61470">MALVHHQQLQLIPPLQLPPRQLKKTRISCEKWLIRFLSVAAAATGAEAHDGRAFGALAASLLPPHEQATGFVVLNGGILAGCTPYDLRRTLEARGLLNCAATAGPQECSTASRTPPSTTPAPPPSRCVLQYSSTLPFVLCSVPLQIPGDVKEGDEVGEGSRTSPFRISVMRVTVVEPTHAAASATAASSRASDSSIQDDVPITGCLMHRTLTSSPAVDDATADKASVEVVVLRIPPTASLWKGGSASTSGFSANKGCGFLFLVPCDVAAVRSRVARLLQRPVVGIELLLLSSSRHLWCAIAQEKRGSPGCPDSSRPHVSLSNEASPLERLCTSRAVPEVPGLFLVEDFLTAVEEKNIWQELYHGRQKLKLEFLSRRRVAHFNRRFLYGMNALTAEGEMVNARPSFYTWMRARLQNEPATGGVRIQGEYPFRPGDYECDQLTVNYYDISELRVCGIAAHVDAHSAFDDAVLIVSIGSYTVMEFARWDAPPEAAAPVGVCLAPRSLAVMTGECRYGWTHCIAEKRTDTLSELLPTLTRGDRMSLTWRRGRTERHIKATCPYPALCDGE</sequence>
<dbReference type="PROSITE" id="PS51471">
    <property type="entry name" value="FE2OG_OXY"/>
    <property type="match status" value="1"/>
</dbReference>
<dbReference type="PANTHER" id="PTHR12463:SF1">
    <property type="entry name" value="2-OXOGLUTARATE AND FE-DEPENDENT OXYGENASE FAMILY PROTEIN"/>
    <property type="match status" value="1"/>
</dbReference>
<dbReference type="GO" id="GO:0016491">
    <property type="term" value="F:oxidoreductase activity"/>
    <property type="evidence" value="ECO:0007669"/>
    <property type="project" value="TreeGrafter"/>
</dbReference>
<dbReference type="Pfam" id="PF13532">
    <property type="entry name" value="2OG-FeII_Oxy_2"/>
    <property type="match status" value="1"/>
</dbReference>
<proteinExistence type="predicted"/>
<dbReference type="InterPro" id="IPR032857">
    <property type="entry name" value="ALKBH4"/>
</dbReference>
<dbReference type="SUPFAM" id="SSF51197">
    <property type="entry name" value="Clavaminate synthase-like"/>
    <property type="match status" value="1"/>
</dbReference>
<dbReference type="KEGG" id="loi:92360931"/>
<dbReference type="EMBL" id="JAFHLR010000026">
    <property type="protein sequence ID" value="KAG5476067.1"/>
    <property type="molecule type" value="Genomic_DNA"/>
</dbReference>